<evidence type="ECO:0000313" key="1">
    <source>
        <dbReference type="EMBL" id="GAA2575233.1"/>
    </source>
</evidence>
<name>A0ABN3PC87_9MICO</name>
<gene>
    <name evidence="1" type="ORF">GCM10009862_13060</name>
</gene>
<proteinExistence type="predicted"/>
<dbReference type="Proteomes" id="UP001500274">
    <property type="component" value="Unassembled WGS sequence"/>
</dbReference>
<dbReference type="EMBL" id="BAAARI010000010">
    <property type="protein sequence ID" value="GAA2575233.1"/>
    <property type="molecule type" value="Genomic_DNA"/>
</dbReference>
<reference evidence="1 2" key="1">
    <citation type="journal article" date="2019" name="Int. J. Syst. Evol. Microbiol.">
        <title>The Global Catalogue of Microorganisms (GCM) 10K type strain sequencing project: providing services to taxonomists for standard genome sequencing and annotation.</title>
        <authorList>
            <consortium name="The Broad Institute Genomics Platform"/>
            <consortium name="The Broad Institute Genome Sequencing Center for Infectious Disease"/>
            <person name="Wu L."/>
            <person name="Ma J."/>
        </authorList>
    </citation>
    <scope>NUCLEOTIDE SEQUENCE [LARGE SCALE GENOMIC DNA]</scope>
    <source>
        <strain evidence="1 2">JCM 16365</strain>
    </source>
</reference>
<organism evidence="1 2">
    <name type="scientific">Microbacterium binotii</name>
    <dbReference type="NCBI Taxonomy" id="462710"/>
    <lineage>
        <taxon>Bacteria</taxon>
        <taxon>Bacillati</taxon>
        <taxon>Actinomycetota</taxon>
        <taxon>Actinomycetes</taxon>
        <taxon>Micrococcales</taxon>
        <taxon>Microbacteriaceae</taxon>
        <taxon>Microbacterium</taxon>
    </lineage>
</organism>
<dbReference type="Gene3D" id="3.90.470.20">
    <property type="entry name" value="4'-phosphopantetheinyl transferase domain"/>
    <property type="match status" value="1"/>
</dbReference>
<protein>
    <recommendedName>
        <fullName evidence="3">4-phosphopantetheinyl transferase</fullName>
    </recommendedName>
</protein>
<evidence type="ECO:0008006" key="3">
    <source>
        <dbReference type="Google" id="ProtNLM"/>
    </source>
</evidence>
<dbReference type="InterPro" id="IPR037143">
    <property type="entry name" value="4-PPantetheinyl_Trfase_dom_sf"/>
</dbReference>
<sequence>MPHAIRVVWTIREGADRRAVAARLVFEATGRTLRHGPCSRCGGNHGRPGLEGGGSVSLAYAGDLVVAALADDGDIGVDVEEGSAAAPTRLERLAPGSTLRDWTRFEAATKAVGADLRGGVHLPAVVEGDGWRTVIADRAVRGWEADAPAGFVISVARAEAAEPDRSRS</sequence>
<comment type="caution">
    <text evidence="1">The sequence shown here is derived from an EMBL/GenBank/DDBJ whole genome shotgun (WGS) entry which is preliminary data.</text>
</comment>
<evidence type="ECO:0000313" key="2">
    <source>
        <dbReference type="Proteomes" id="UP001500274"/>
    </source>
</evidence>
<accession>A0ABN3PC87</accession>
<keyword evidence="2" id="KW-1185">Reference proteome</keyword>
<dbReference type="RefSeq" id="WP_344227916.1">
    <property type="nucleotide sequence ID" value="NZ_BAAARI010000010.1"/>
</dbReference>